<sequence length="59" mass="6742">MSKRKYRVRAECPACACGDITFLGPEKLREKFIGDEKEIDILCPMCGTKHKGRVEEEKP</sequence>
<dbReference type="EMBL" id="DTKJ01000040">
    <property type="protein sequence ID" value="HGZ11606.1"/>
    <property type="molecule type" value="Genomic_DNA"/>
</dbReference>
<gene>
    <name evidence="1" type="ORF">ENW48_05265</name>
</gene>
<protein>
    <submittedName>
        <fullName evidence="1">Uncharacterized protein</fullName>
    </submittedName>
</protein>
<proteinExistence type="predicted"/>
<comment type="caution">
    <text evidence="1">The sequence shown here is derived from an EMBL/GenBank/DDBJ whole genome shotgun (WGS) entry which is preliminary data.</text>
</comment>
<reference evidence="1" key="1">
    <citation type="journal article" date="2020" name="mSystems">
        <title>Genome- and Community-Level Interaction Insights into Carbon Utilization and Element Cycling Functions of Hydrothermarchaeota in Hydrothermal Sediment.</title>
        <authorList>
            <person name="Zhou Z."/>
            <person name="Liu Y."/>
            <person name="Xu W."/>
            <person name="Pan J."/>
            <person name="Luo Z.H."/>
            <person name="Li M."/>
        </authorList>
    </citation>
    <scope>NUCLEOTIDE SEQUENCE [LARGE SCALE GENOMIC DNA]</scope>
    <source>
        <strain evidence="1">SpSt-853</strain>
    </source>
</reference>
<organism evidence="1">
    <name type="scientific">Desulfobacca acetoxidans</name>
    <dbReference type="NCBI Taxonomy" id="60893"/>
    <lineage>
        <taxon>Bacteria</taxon>
        <taxon>Pseudomonadati</taxon>
        <taxon>Thermodesulfobacteriota</taxon>
        <taxon>Desulfobaccia</taxon>
        <taxon>Desulfobaccales</taxon>
        <taxon>Desulfobaccaceae</taxon>
        <taxon>Desulfobacca</taxon>
    </lineage>
</organism>
<accession>A0A7C5ALE0</accession>
<dbReference type="AlphaFoldDB" id="A0A7C5ALE0"/>
<evidence type="ECO:0000313" key="1">
    <source>
        <dbReference type="EMBL" id="HGZ11606.1"/>
    </source>
</evidence>
<name>A0A7C5ALE0_9BACT</name>